<dbReference type="CDD" id="cd00190">
    <property type="entry name" value="Tryp_SPc"/>
    <property type="match status" value="1"/>
</dbReference>
<dbReference type="InterPro" id="IPR001254">
    <property type="entry name" value="Trypsin_dom"/>
</dbReference>
<evidence type="ECO:0000256" key="1">
    <source>
        <dbReference type="ARBA" id="ARBA00022670"/>
    </source>
</evidence>
<evidence type="ECO:0000256" key="5">
    <source>
        <dbReference type="ARBA" id="ARBA00023157"/>
    </source>
</evidence>
<dbReference type="SUPFAM" id="SSF50494">
    <property type="entry name" value="Trypsin-like serine proteases"/>
    <property type="match status" value="1"/>
</dbReference>
<feature type="domain" description="Peptidase S1" evidence="7">
    <location>
        <begin position="28"/>
        <end position="270"/>
    </location>
</feature>
<keyword evidence="1" id="KW-0645">Protease</keyword>
<dbReference type="PANTHER" id="PTHR24252">
    <property type="entry name" value="ACROSIN-RELATED"/>
    <property type="match status" value="1"/>
</dbReference>
<dbReference type="FunFam" id="2.40.10.10:FF:000024">
    <property type="entry name" value="Serine protease 53"/>
    <property type="match status" value="1"/>
</dbReference>
<dbReference type="Pfam" id="PF00089">
    <property type="entry name" value="Trypsin"/>
    <property type="match status" value="1"/>
</dbReference>
<dbReference type="InterPro" id="IPR009003">
    <property type="entry name" value="Peptidase_S1_PA"/>
</dbReference>
<feature type="chain" id="PRO_5018654155" evidence="6">
    <location>
        <begin position="22"/>
        <end position="279"/>
    </location>
</feature>
<dbReference type="AlphaFoldDB" id="A0A3Q3GV03"/>
<dbReference type="Proteomes" id="UP000261660">
    <property type="component" value="Unplaced"/>
</dbReference>
<evidence type="ECO:0000313" key="8">
    <source>
        <dbReference type="Ensembl" id="ENSLBEP00000038312.1"/>
    </source>
</evidence>
<dbReference type="GO" id="GO:0006508">
    <property type="term" value="P:proteolysis"/>
    <property type="evidence" value="ECO:0007669"/>
    <property type="project" value="UniProtKB-KW"/>
</dbReference>
<keyword evidence="3" id="KW-0378">Hydrolase</keyword>
<proteinExistence type="predicted"/>
<evidence type="ECO:0000313" key="9">
    <source>
        <dbReference type="Proteomes" id="UP000261660"/>
    </source>
</evidence>
<dbReference type="GO" id="GO:0004252">
    <property type="term" value="F:serine-type endopeptidase activity"/>
    <property type="evidence" value="ECO:0007669"/>
    <property type="project" value="InterPro"/>
</dbReference>
<evidence type="ECO:0000256" key="4">
    <source>
        <dbReference type="ARBA" id="ARBA00022825"/>
    </source>
</evidence>
<accession>A0A3Q3GV03</accession>
<dbReference type="PANTHER" id="PTHR24252:SF7">
    <property type="entry name" value="HYALIN"/>
    <property type="match status" value="1"/>
</dbReference>
<dbReference type="OrthoDB" id="10002959at2759"/>
<dbReference type="Gene3D" id="2.40.10.10">
    <property type="entry name" value="Trypsin-like serine proteases"/>
    <property type="match status" value="1"/>
</dbReference>
<dbReference type="SMART" id="SM00020">
    <property type="entry name" value="Tryp_SPc"/>
    <property type="match status" value="1"/>
</dbReference>
<dbReference type="PRINTS" id="PR00722">
    <property type="entry name" value="CHYMOTRYPSIN"/>
</dbReference>
<evidence type="ECO:0000256" key="3">
    <source>
        <dbReference type="ARBA" id="ARBA00022801"/>
    </source>
</evidence>
<dbReference type="PROSITE" id="PS50240">
    <property type="entry name" value="TRYPSIN_DOM"/>
    <property type="match status" value="1"/>
</dbReference>
<feature type="signal peptide" evidence="6">
    <location>
        <begin position="1"/>
        <end position="21"/>
    </location>
</feature>
<keyword evidence="4" id="KW-0720">Serine protease</keyword>
<evidence type="ECO:0000256" key="2">
    <source>
        <dbReference type="ARBA" id="ARBA00022729"/>
    </source>
</evidence>
<dbReference type="STRING" id="56723.ENSLBEP00000038312"/>
<keyword evidence="9" id="KW-1185">Reference proteome</keyword>
<keyword evidence="5" id="KW-1015">Disulfide bond</keyword>
<protein>
    <submittedName>
        <fullName evidence="8">Tryptase-2-like</fullName>
    </submittedName>
</protein>
<keyword evidence="2 6" id="KW-0732">Signal</keyword>
<name>A0A3Q3GV03_9LABR</name>
<dbReference type="InParanoid" id="A0A3Q3GV03"/>
<dbReference type="InterPro" id="IPR001314">
    <property type="entry name" value="Peptidase_S1A"/>
</dbReference>
<sequence length="279" mass="29981">MAFCKLFTVLVLIHNGGGLLGAEVRSSIIGGEDALQGVWPWMVHLNISADGIKKYRCGGTILNSQLVLTSASCWDRHPKPNPSRSMAWVGSQDLAKGATRYMGLAFHMSHPNYKAYDGGSVNDLGLVKLKKKLVFSESKLVAPVKLPSPNDIFDETSECWITGWGAVGNGVPLPAPETLQQLRIPILPQSVCKAKYPHLTSDQLCAGDLAGGKDACKGDYGGPLVCRTARGFVQVGIMSYGSPDGCGLPDRPGVYTRVSSYMDYINSYINLTEEASAEV</sequence>
<evidence type="ECO:0000259" key="7">
    <source>
        <dbReference type="PROSITE" id="PS50240"/>
    </source>
</evidence>
<reference evidence="8" key="2">
    <citation type="submission" date="2025-09" db="UniProtKB">
        <authorList>
            <consortium name="Ensembl"/>
        </authorList>
    </citation>
    <scope>IDENTIFICATION</scope>
</reference>
<dbReference type="GeneTree" id="ENSGT00940000163009"/>
<organism evidence="8 9">
    <name type="scientific">Labrus bergylta</name>
    <name type="common">ballan wrasse</name>
    <dbReference type="NCBI Taxonomy" id="56723"/>
    <lineage>
        <taxon>Eukaryota</taxon>
        <taxon>Metazoa</taxon>
        <taxon>Chordata</taxon>
        <taxon>Craniata</taxon>
        <taxon>Vertebrata</taxon>
        <taxon>Euteleostomi</taxon>
        <taxon>Actinopterygii</taxon>
        <taxon>Neopterygii</taxon>
        <taxon>Teleostei</taxon>
        <taxon>Neoteleostei</taxon>
        <taxon>Acanthomorphata</taxon>
        <taxon>Eupercaria</taxon>
        <taxon>Labriformes</taxon>
        <taxon>Labridae</taxon>
        <taxon>Labrus</taxon>
    </lineage>
</organism>
<dbReference type="Ensembl" id="ENSLBET00000039885.1">
    <property type="protein sequence ID" value="ENSLBEP00000038312.1"/>
    <property type="gene ID" value="ENSLBEG00000028558.1"/>
</dbReference>
<dbReference type="InterPro" id="IPR043504">
    <property type="entry name" value="Peptidase_S1_PA_chymotrypsin"/>
</dbReference>
<evidence type="ECO:0000256" key="6">
    <source>
        <dbReference type="SAM" id="SignalP"/>
    </source>
</evidence>
<reference evidence="8" key="1">
    <citation type="submission" date="2025-08" db="UniProtKB">
        <authorList>
            <consortium name="Ensembl"/>
        </authorList>
    </citation>
    <scope>IDENTIFICATION</scope>
</reference>